<dbReference type="PROSITE" id="PS51450">
    <property type="entry name" value="LRR"/>
    <property type="match status" value="2"/>
</dbReference>
<evidence type="ECO:0000256" key="2">
    <source>
        <dbReference type="ARBA" id="ARBA00022614"/>
    </source>
</evidence>
<dbReference type="InterPro" id="IPR052313">
    <property type="entry name" value="GPIb-IX-V_Complex"/>
</dbReference>
<keyword evidence="8" id="KW-0472">Membrane</keyword>
<accession>C3ZJA3</accession>
<evidence type="ECO:0000256" key="9">
    <source>
        <dbReference type="ARBA" id="ARBA00023157"/>
    </source>
</evidence>
<name>C3ZJA3_BRAFL</name>
<keyword evidence="6" id="KW-0130">Cell adhesion</keyword>
<proteinExistence type="predicted"/>
<dbReference type="InterPro" id="IPR001611">
    <property type="entry name" value="Leu-rich_rpt"/>
</dbReference>
<dbReference type="SMART" id="SM00082">
    <property type="entry name" value="LRRCT"/>
    <property type="match status" value="1"/>
</dbReference>
<comment type="subcellular location">
    <subcellularLocation>
        <location evidence="1">Membrane</location>
        <topology evidence="1">Single-pass membrane protein</topology>
    </subcellularLocation>
</comment>
<sequence length="136" mass="15640">MFTGLGNLRFLWLYNNEISDIQAGTFSSTPQLRWLYLRNNNITTFPFNDLSTQKLSRLHLDNNRLTTLSPTAYDILSLISSVNIVNNPWQCDCRMAPFREKMAGSHAFETQIYCSEPSNFHGQKLTDISPEDLICE</sequence>
<gene>
    <name evidence="11" type="ORF">BRAFLDRAFT_205500</name>
</gene>
<dbReference type="InterPro" id="IPR003591">
    <property type="entry name" value="Leu-rich_rpt_typical-subtyp"/>
</dbReference>
<protein>
    <recommendedName>
        <fullName evidence="10">LRRCT domain-containing protein</fullName>
    </recommendedName>
</protein>
<evidence type="ECO:0000256" key="3">
    <source>
        <dbReference type="ARBA" id="ARBA00022692"/>
    </source>
</evidence>
<dbReference type="EMBL" id="GG666631">
    <property type="protein sequence ID" value="EEN47434.1"/>
    <property type="molecule type" value="Genomic_DNA"/>
</dbReference>
<dbReference type="PANTHER" id="PTHR22650:SF4">
    <property type="entry name" value="LEUCINE-RICH REPEAT AND TRANSMEMBRANE DOMAIN-CONTAINING PROTEIN 2-LIKE"/>
    <property type="match status" value="1"/>
</dbReference>
<evidence type="ECO:0000313" key="11">
    <source>
        <dbReference type="EMBL" id="EEN47434.1"/>
    </source>
</evidence>
<feature type="domain" description="LRRCT" evidence="10">
    <location>
        <begin position="87"/>
        <end position="136"/>
    </location>
</feature>
<evidence type="ECO:0000256" key="7">
    <source>
        <dbReference type="ARBA" id="ARBA00022989"/>
    </source>
</evidence>
<evidence type="ECO:0000256" key="1">
    <source>
        <dbReference type="ARBA" id="ARBA00004167"/>
    </source>
</evidence>
<dbReference type="STRING" id="7739.C3ZJA3"/>
<keyword evidence="3" id="KW-0812">Transmembrane</keyword>
<keyword evidence="2" id="KW-0433">Leucine-rich repeat</keyword>
<keyword evidence="5" id="KW-0677">Repeat</keyword>
<evidence type="ECO:0000256" key="6">
    <source>
        <dbReference type="ARBA" id="ARBA00022889"/>
    </source>
</evidence>
<keyword evidence="4" id="KW-0732">Signal</keyword>
<evidence type="ECO:0000259" key="10">
    <source>
        <dbReference type="SMART" id="SM00082"/>
    </source>
</evidence>
<evidence type="ECO:0000256" key="8">
    <source>
        <dbReference type="ARBA" id="ARBA00023136"/>
    </source>
</evidence>
<evidence type="ECO:0000256" key="5">
    <source>
        <dbReference type="ARBA" id="ARBA00022737"/>
    </source>
</evidence>
<dbReference type="InterPro" id="IPR000483">
    <property type="entry name" value="Cys-rich_flank_reg_C"/>
</dbReference>
<keyword evidence="7" id="KW-1133">Transmembrane helix</keyword>
<dbReference type="InterPro" id="IPR032675">
    <property type="entry name" value="LRR_dom_sf"/>
</dbReference>
<evidence type="ECO:0000256" key="4">
    <source>
        <dbReference type="ARBA" id="ARBA00022729"/>
    </source>
</evidence>
<dbReference type="PANTHER" id="PTHR22650">
    <property type="entry name" value="GLYCOPROTEIN IB BETA"/>
    <property type="match status" value="1"/>
</dbReference>
<dbReference type="SMART" id="SM00369">
    <property type="entry name" value="LRR_TYP"/>
    <property type="match status" value="3"/>
</dbReference>
<reference evidence="11" key="1">
    <citation type="journal article" date="2008" name="Nature">
        <title>The amphioxus genome and the evolution of the chordate karyotype.</title>
        <authorList>
            <consortium name="US DOE Joint Genome Institute (JGI-PGF)"/>
            <person name="Putnam N.H."/>
            <person name="Butts T."/>
            <person name="Ferrier D.E.K."/>
            <person name="Furlong R.F."/>
            <person name="Hellsten U."/>
            <person name="Kawashima T."/>
            <person name="Robinson-Rechavi M."/>
            <person name="Shoguchi E."/>
            <person name="Terry A."/>
            <person name="Yu J.-K."/>
            <person name="Benito-Gutierrez E.L."/>
            <person name="Dubchak I."/>
            <person name="Garcia-Fernandez J."/>
            <person name="Gibson-Brown J.J."/>
            <person name="Grigoriev I.V."/>
            <person name="Horton A.C."/>
            <person name="de Jong P.J."/>
            <person name="Jurka J."/>
            <person name="Kapitonov V.V."/>
            <person name="Kohara Y."/>
            <person name="Kuroki Y."/>
            <person name="Lindquist E."/>
            <person name="Lucas S."/>
            <person name="Osoegawa K."/>
            <person name="Pennacchio L.A."/>
            <person name="Salamov A.A."/>
            <person name="Satou Y."/>
            <person name="Sauka-Spengler T."/>
            <person name="Schmutz J."/>
            <person name="Shin-I T."/>
            <person name="Toyoda A."/>
            <person name="Bronner-Fraser M."/>
            <person name="Fujiyama A."/>
            <person name="Holland L.Z."/>
            <person name="Holland P.W.H."/>
            <person name="Satoh N."/>
            <person name="Rokhsar D.S."/>
        </authorList>
    </citation>
    <scope>NUCLEOTIDE SEQUENCE [LARGE SCALE GENOMIC DNA]</scope>
    <source>
        <strain evidence="11">S238N-H82</strain>
        <tissue evidence="11">Testes</tissue>
    </source>
</reference>
<organism>
    <name type="scientific">Branchiostoma floridae</name>
    <name type="common">Florida lancelet</name>
    <name type="synonym">Amphioxus</name>
    <dbReference type="NCBI Taxonomy" id="7739"/>
    <lineage>
        <taxon>Eukaryota</taxon>
        <taxon>Metazoa</taxon>
        <taxon>Chordata</taxon>
        <taxon>Cephalochordata</taxon>
        <taxon>Leptocardii</taxon>
        <taxon>Amphioxiformes</taxon>
        <taxon>Branchiostomatidae</taxon>
        <taxon>Branchiostoma</taxon>
    </lineage>
</organism>
<dbReference type="Pfam" id="PF13855">
    <property type="entry name" value="LRR_8"/>
    <property type="match status" value="1"/>
</dbReference>
<dbReference type="InParanoid" id="C3ZJA3"/>
<feature type="non-terminal residue" evidence="11">
    <location>
        <position position="136"/>
    </location>
</feature>
<dbReference type="SUPFAM" id="SSF52058">
    <property type="entry name" value="L domain-like"/>
    <property type="match status" value="1"/>
</dbReference>
<dbReference type="Pfam" id="PF00560">
    <property type="entry name" value="LRR_1"/>
    <property type="match status" value="1"/>
</dbReference>
<dbReference type="AlphaFoldDB" id="C3ZJA3"/>
<dbReference type="Gene3D" id="3.80.10.10">
    <property type="entry name" value="Ribonuclease Inhibitor"/>
    <property type="match status" value="2"/>
</dbReference>
<keyword evidence="9" id="KW-1015">Disulfide bond</keyword>